<dbReference type="AlphaFoldDB" id="A0A2W2BT57"/>
<dbReference type="Proteomes" id="UP000248764">
    <property type="component" value="Unassembled WGS sequence"/>
</dbReference>
<dbReference type="Gene3D" id="1.10.10.10">
    <property type="entry name" value="Winged helix-like DNA-binding domain superfamily/Winged helix DNA-binding domain"/>
    <property type="match status" value="1"/>
</dbReference>
<dbReference type="InterPro" id="IPR016032">
    <property type="entry name" value="Sig_transdc_resp-reg_C-effctor"/>
</dbReference>
<proteinExistence type="predicted"/>
<evidence type="ECO:0000313" key="3">
    <source>
        <dbReference type="Proteomes" id="UP000248764"/>
    </source>
</evidence>
<dbReference type="SMART" id="SM00421">
    <property type="entry name" value="HTH_LUXR"/>
    <property type="match status" value="1"/>
</dbReference>
<dbReference type="RefSeq" id="WP_111258635.1">
    <property type="nucleotide sequence ID" value="NZ_POTW01000149.1"/>
</dbReference>
<name>A0A2W2BT57_9ACTN</name>
<dbReference type="GO" id="GO:0003677">
    <property type="term" value="F:DNA binding"/>
    <property type="evidence" value="ECO:0007669"/>
    <property type="project" value="InterPro"/>
</dbReference>
<organism evidence="2 3">
    <name type="scientific">Jiangella anatolica</name>
    <dbReference type="NCBI Taxonomy" id="2670374"/>
    <lineage>
        <taxon>Bacteria</taxon>
        <taxon>Bacillati</taxon>
        <taxon>Actinomycetota</taxon>
        <taxon>Actinomycetes</taxon>
        <taxon>Jiangellales</taxon>
        <taxon>Jiangellaceae</taxon>
        <taxon>Jiangella</taxon>
    </lineage>
</organism>
<dbReference type="InterPro" id="IPR000792">
    <property type="entry name" value="Tscrpt_reg_LuxR_C"/>
</dbReference>
<accession>A0A2W2BT57</accession>
<dbReference type="EMBL" id="POTW01000149">
    <property type="protein sequence ID" value="PZF79329.1"/>
    <property type="molecule type" value="Genomic_DNA"/>
</dbReference>
<dbReference type="InterPro" id="IPR027417">
    <property type="entry name" value="P-loop_NTPase"/>
</dbReference>
<protein>
    <recommendedName>
        <fullName evidence="1">HTH luxR-type domain-containing protein</fullName>
    </recommendedName>
</protein>
<keyword evidence="3" id="KW-1185">Reference proteome</keyword>
<dbReference type="InterPro" id="IPR036388">
    <property type="entry name" value="WH-like_DNA-bd_sf"/>
</dbReference>
<gene>
    <name evidence="2" type="ORF">C1I92_31750</name>
</gene>
<comment type="caution">
    <text evidence="2">The sequence shown here is derived from an EMBL/GenBank/DDBJ whole genome shotgun (WGS) entry which is preliminary data.</text>
</comment>
<dbReference type="SUPFAM" id="SSF52540">
    <property type="entry name" value="P-loop containing nucleoside triphosphate hydrolases"/>
    <property type="match status" value="1"/>
</dbReference>
<feature type="domain" description="HTH luxR-type" evidence="1">
    <location>
        <begin position="724"/>
        <end position="781"/>
    </location>
</feature>
<reference evidence="2 3" key="1">
    <citation type="submission" date="2018-01" db="EMBL/GenBank/DDBJ databases">
        <title>Draft genome sequence of Jiangella sp. GTF31.</title>
        <authorList>
            <person name="Sahin N."/>
            <person name="Ay H."/>
            <person name="Saygin H."/>
        </authorList>
    </citation>
    <scope>NUCLEOTIDE SEQUENCE [LARGE SCALE GENOMIC DNA]</scope>
    <source>
        <strain evidence="2 3">GTF31</strain>
    </source>
</reference>
<sequence>MPRARLFARLDHPAALCVIVGLPGTGKTALVAEWARQYARSGVTVTWIDDAAGVRAALAGAGGNGRAPAGAGPQVLVVDRGDDLAEPDAVAAALAAAPHVRLVVCARGPVPLVAAAYRAGLDVTELTGPELLATSDELAAAWGECGLAAVHEHTRGWLLPARLMIDAPTAADGRRSATDYVRAVVLGDWLDDDVRAAAARLALAEPITSAHLHAAGVGAELAGRLRAAGLLTMPDDGGDWSMPPVLRDAARAEGDEAAQWHRRFALALLDTDRPGAAVRHARAAADWSLLARIWTAAGLTLLVERADDLGAAFGDLPRSVLHDHPDLRLPAAAARILAAHPPGVRTLQALVSAFRADGEPLLRAEEATPGRPSDRQLQLLSMAIVADRLDGRYERAVAGAARLDRELAGREPGDVWPMHRAWALHQSAQALLLGGNGSRAVAAGTQAYAAAHDVVTHPVTAHLAADLALAHAAGGATGDARYWLDVYERHRGPAHWLEYLVRLPAHLAAAFVAVDRLDEPAARAELEQAEDDTGQAELWPFIVAALTQYALSFGDPMLALTAADRYAARNPQPAGGLSARILDRCRAELLLALGELNRADLLLRDVGPDATWARAPLARFHLIRGEPALAGHVAGTALWEEDTTLRDRIDLLLIEAAAAEALGSSGTADHSFARAAALAGRAGALRPYTLLPAEVRETLLKRSGVVVDPAVLTARAAYPARAELVTLTDRQQAVLRALDRHEDAAAISYALVMAPTLVEEQLRSLYAALGVTDRAAALLRARRLGLLPG</sequence>
<dbReference type="SUPFAM" id="SSF46894">
    <property type="entry name" value="C-terminal effector domain of the bipartite response regulators"/>
    <property type="match status" value="1"/>
</dbReference>
<dbReference type="GO" id="GO:0006355">
    <property type="term" value="P:regulation of DNA-templated transcription"/>
    <property type="evidence" value="ECO:0007669"/>
    <property type="project" value="InterPro"/>
</dbReference>
<evidence type="ECO:0000313" key="2">
    <source>
        <dbReference type="EMBL" id="PZF79329.1"/>
    </source>
</evidence>
<evidence type="ECO:0000259" key="1">
    <source>
        <dbReference type="SMART" id="SM00421"/>
    </source>
</evidence>